<dbReference type="InterPro" id="IPR000086">
    <property type="entry name" value="NUDIX_hydrolase_dom"/>
</dbReference>
<dbReference type="Proteomes" id="UP000250831">
    <property type="component" value="Unassembled WGS sequence"/>
</dbReference>
<keyword evidence="2" id="KW-0378">Hydrolase</keyword>
<dbReference type="InterPro" id="IPR036390">
    <property type="entry name" value="WH_DNA-bd_sf"/>
</dbReference>
<dbReference type="AlphaFoldDB" id="A0A363NVP4"/>
<dbReference type="EMBL" id="QCXX01000002">
    <property type="protein sequence ID" value="PUV24827.1"/>
    <property type="molecule type" value="Genomic_DNA"/>
</dbReference>
<feature type="domain" description="Nudix hydrolase" evidence="1">
    <location>
        <begin position="13"/>
        <end position="146"/>
    </location>
</feature>
<dbReference type="PANTHER" id="PTHR43736">
    <property type="entry name" value="ADP-RIBOSE PYROPHOSPHATASE"/>
    <property type="match status" value="1"/>
</dbReference>
<dbReference type="Pfam" id="PF00293">
    <property type="entry name" value="NUDIX"/>
    <property type="match status" value="1"/>
</dbReference>
<dbReference type="SUPFAM" id="SSF46785">
    <property type="entry name" value="Winged helix' DNA-binding domain"/>
    <property type="match status" value="1"/>
</dbReference>
<sequence length="234" mass="27067">MATAQKKYTYDYPRPAVTVDCVIFGFEKNQLKLLLTKRAIEPYLGKWAFPGGFIREDETADECALRKLSEEAGLSNIFLEQLYTFSELNRDPRGRVISVAYFALVKPTEYTLEAGLDIDAVQWFGLEEVADLAFDHQQILSVAVERLKGKIRYQPIGFELLPAQFTLPELHNLYETILQRSIDRGNFRKKMLSMGLLIDHSDMQKDRHARAAKIYSFDKVKYEELKESGFYFEI</sequence>
<gene>
    <name evidence="2" type="ORF">DCO56_07640</name>
</gene>
<dbReference type="Pfam" id="PF21906">
    <property type="entry name" value="WHD_NrtR"/>
    <property type="match status" value="1"/>
</dbReference>
<dbReference type="Gene3D" id="3.90.79.10">
    <property type="entry name" value="Nucleoside Triphosphate Pyrophosphohydrolase"/>
    <property type="match status" value="1"/>
</dbReference>
<dbReference type="PANTHER" id="PTHR43736:SF4">
    <property type="entry name" value="SLR1690 PROTEIN"/>
    <property type="match status" value="1"/>
</dbReference>
<dbReference type="PROSITE" id="PS51462">
    <property type="entry name" value="NUDIX"/>
    <property type="match status" value="1"/>
</dbReference>
<dbReference type="GO" id="GO:0016787">
    <property type="term" value="F:hydrolase activity"/>
    <property type="evidence" value="ECO:0007669"/>
    <property type="project" value="UniProtKB-KW"/>
</dbReference>
<dbReference type="OrthoDB" id="9786141at2"/>
<evidence type="ECO:0000259" key="1">
    <source>
        <dbReference type="PROSITE" id="PS51462"/>
    </source>
</evidence>
<organism evidence="2 3">
    <name type="scientific">Sphingobacterium athyrii</name>
    <dbReference type="NCBI Taxonomy" id="2152717"/>
    <lineage>
        <taxon>Bacteria</taxon>
        <taxon>Pseudomonadati</taxon>
        <taxon>Bacteroidota</taxon>
        <taxon>Sphingobacteriia</taxon>
        <taxon>Sphingobacteriales</taxon>
        <taxon>Sphingobacteriaceae</taxon>
        <taxon>Sphingobacterium</taxon>
    </lineage>
</organism>
<accession>A0A363NVP4</accession>
<dbReference type="InterPro" id="IPR015797">
    <property type="entry name" value="NUDIX_hydrolase-like_dom_sf"/>
</dbReference>
<comment type="caution">
    <text evidence="2">The sequence shown here is derived from an EMBL/GenBank/DDBJ whole genome shotgun (WGS) entry which is preliminary data.</text>
</comment>
<dbReference type="RefSeq" id="WP_108633163.1">
    <property type="nucleotide sequence ID" value="NZ_QCXX01000002.1"/>
</dbReference>
<keyword evidence="3" id="KW-1185">Reference proteome</keyword>
<dbReference type="CDD" id="cd18873">
    <property type="entry name" value="NUDIX_NadM_like"/>
    <property type="match status" value="1"/>
</dbReference>
<protein>
    <submittedName>
        <fullName evidence="2">NUDIX hydrolase</fullName>
    </submittedName>
</protein>
<proteinExistence type="predicted"/>
<dbReference type="SUPFAM" id="SSF55811">
    <property type="entry name" value="Nudix"/>
    <property type="match status" value="1"/>
</dbReference>
<dbReference type="Gene3D" id="1.10.10.10">
    <property type="entry name" value="Winged helix-like DNA-binding domain superfamily/Winged helix DNA-binding domain"/>
    <property type="match status" value="1"/>
</dbReference>
<evidence type="ECO:0000313" key="3">
    <source>
        <dbReference type="Proteomes" id="UP000250831"/>
    </source>
</evidence>
<dbReference type="InterPro" id="IPR054105">
    <property type="entry name" value="WHD_NrtR"/>
</dbReference>
<evidence type="ECO:0000313" key="2">
    <source>
        <dbReference type="EMBL" id="PUV24827.1"/>
    </source>
</evidence>
<name>A0A363NVP4_9SPHI</name>
<dbReference type="InterPro" id="IPR036388">
    <property type="entry name" value="WH-like_DNA-bd_sf"/>
</dbReference>
<reference evidence="2 3" key="1">
    <citation type="submission" date="2018-04" db="EMBL/GenBank/DDBJ databases">
        <title>Sphingobacterium sp. M46 Genome.</title>
        <authorList>
            <person name="Cheng J."/>
            <person name="Li Y."/>
        </authorList>
    </citation>
    <scope>NUCLEOTIDE SEQUENCE [LARGE SCALE GENOMIC DNA]</scope>
    <source>
        <strain evidence="2 3">M46</strain>
    </source>
</reference>